<dbReference type="SUPFAM" id="SSF53254">
    <property type="entry name" value="Phosphoglycerate mutase-like"/>
    <property type="match status" value="1"/>
</dbReference>
<protein>
    <submittedName>
        <fullName evidence="2">Histidine phosphatase family protein</fullName>
    </submittedName>
</protein>
<feature type="binding site" evidence="1">
    <location>
        <position position="60"/>
    </location>
    <ligand>
        <name>substrate</name>
    </ligand>
</feature>
<comment type="caution">
    <text evidence="2">The sequence shown here is derived from an EMBL/GenBank/DDBJ whole genome shotgun (WGS) entry which is preliminary data.</text>
</comment>
<dbReference type="PANTHER" id="PTHR47623">
    <property type="entry name" value="OS09G0287300 PROTEIN"/>
    <property type="match status" value="1"/>
</dbReference>
<name>A0A7C5LU66_9PROT</name>
<accession>A0A7C5LU66</accession>
<dbReference type="SMART" id="SM00855">
    <property type="entry name" value="PGAM"/>
    <property type="match status" value="1"/>
</dbReference>
<gene>
    <name evidence="2" type="ORF">ENJ42_01720</name>
</gene>
<reference evidence="2" key="1">
    <citation type="journal article" date="2020" name="mSystems">
        <title>Genome- and Community-Level Interaction Insights into Carbon Utilization and Element Cycling Functions of Hydrothermarchaeota in Hydrothermal Sediment.</title>
        <authorList>
            <person name="Zhou Z."/>
            <person name="Liu Y."/>
            <person name="Xu W."/>
            <person name="Pan J."/>
            <person name="Luo Z.H."/>
            <person name="Li M."/>
        </authorList>
    </citation>
    <scope>NUCLEOTIDE SEQUENCE [LARGE SCALE GENOMIC DNA]</scope>
    <source>
        <strain evidence="2">HyVt-485</strain>
    </source>
</reference>
<dbReference type="CDD" id="cd07040">
    <property type="entry name" value="HP"/>
    <property type="match status" value="1"/>
</dbReference>
<dbReference type="InterPro" id="IPR029033">
    <property type="entry name" value="His_PPase_superfam"/>
</dbReference>
<dbReference type="EMBL" id="DRMJ01000082">
    <property type="protein sequence ID" value="HHL42310.1"/>
    <property type="molecule type" value="Genomic_DNA"/>
</dbReference>
<evidence type="ECO:0000256" key="1">
    <source>
        <dbReference type="PIRSR" id="PIRSR613078-2"/>
    </source>
</evidence>
<dbReference type="AlphaFoldDB" id="A0A7C5LU66"/>
<evidence type="ECO:0000313" key="2">
    <source>
        <dbReference type="EMBL" id="HHL42310.1"/>
    </source>
</evidence>
<dbReference type="Proteomes" id="UP000885830">
    <property type="component" value="Unassembled WGS sequence"/>
</dbReference>
<organism evidence="2">
    <name type="scientific">Hellea balneolensis</name>
    <dbReference type="NCBI Taxonomy" id="287478"/>
    <lineage>
        <taxon>Bacteria</taxon>
        <taxon>Pseudomonadati</taxon>
        <taxon>Pseudomonadota</taxon>
        <taxon>Alphaproteobacteria</taxon>
        <taxon>Maricaulales</taxon>
        <taxon>Robiginitomaculaceae</taxon>
        <taxon>Hellea</taxon>
    </lineage>
</organism>
<dbReference type="InterPro" id="IPR013078">
    <property type="entry name" value="His_Pase_superF_clade-1"/>
</dbReference>
<dbReference type="PANTHER" id="PTHR47623:SF1">
    <property type="entry name" value="OS09G0287300 PROTEIN"/>
    <property type="match status" value="1"/>
</dbReference>
<dbReference type="Gene3D" id="3.40.50.1240">
    <property type="entry name" value="Phosphoglycerate mutase-like"/>
    <property type="match status" value="1"/>
</dbReference>
<dbReference type="Pfam" id="PF00300">
    <property type="entry name" value="His_Phos_1"/>
    <property type="match status" value="1"/>
</dbReference>
<proteinExistence type="predicted"/>
<sequence>MSLSNLMVFRHAKSSWDHETLSDHQRPLNARGRRAAKTIGMVLRARKLMPDLVWSSDSQRTRETVVRAFGEDVKTEFLPSLYHASANTILSMCAEHGEPKCERFCLVGHNPGFEDLIYYLSGTPRRMPTGTCAVFKRTDSESDWLSPQSWHLQSYLKPRDFED</sequence>